<gene>
    <name evidence="1" type="ORF">C8A05DRAFT_32155</name>
</gene>
<proteinExistence type="predicted"/>
<keyword evidence="2" id="KW-1185">Reference proteome</keyword>
<evidence type="ECO:0000313" key="1">
    <source>
        <dbReference type="EMBL" id="KAK3904102.1"/>
    </source>
</evidence>
<reference evidence="1" key="2">
    <citation type="submission" date="2023-05" db="EMBL/GenBank/DDBJ databases">
        <authorList>
            <consortium name="Lawrence Berkeley National Laboratory"/>
            <person name="Steindorff A."/>
            <person name="Hensen N."/>
            <person name="Bonometti L."/>
            <person name="Westerberg I."/>
            <person name="Brannstrom I.O."/>
            <person name="Guillou S."/>
            <person name="Cros-Aarteil S."/>
            <person name="Calhoun S."/>
            <person name="Haridas S."/>
            <person name="Kuo A."/>
            <person name="Mondo S."/>
            <person name="Pangilinan J."/>
            <person name="Riley R."/>
            <person name="Labutti K."/>
            <person name="Andreopoulos B."/>
            <person name="Lipzen A."/>
            <person name="Chen C."/>
            <person name="Yanf M."/>
            <person name="Daum C."/>
            <person name="Ng V."/>
            <person name="Clum A."/>
            <person name="Ohm R."/>
            <person name="Martin F."/>
            <person name="Silar P."/>
            <person name="Natvig D."/>
            <person name="Lalanne C."/>
            <person name="Gautier V."/>
            <person name="Ament-Velasquez S.L."/>
            <person name="Kruys A."/>
            <person name="Hutchinson M.I."/>
            <person name="Powell A.J."/>
            <person name="Barry K."/>
            <person name="Miller A.N."/>
            <person name="Grigoriev I.V."/>
            <person name="Debuchy R."/>
            <person name="Gladieux P."/>
            <person name="Thoren M.H."/>
            <person name="Johannesson H."/>
        </authorList>
    </citation>
    <scope>NUCLEOTIDE SEQUENCE</scope>
    <source>
        <strain evidence="1">CBS 103.79</strain>
    </source>
</reference>
<feature type="non-terminal residue" evidence="1">
    <location>
        <position position="70"/>
    </location>
</feature>
<reference evidence="1" key="1">
    <citation type="journal article" date="2023" name="Mol. Phylogenet. Evol.">
        <title>Genome-scale phylogeny and comparative genomics of the fungal order Sordariales.</title>
        <authorList>
            <person name="Hensen N."/>
            <person name="Bonometti L."/>
            <person name="Westerberg I."/>
            <person name="Brannstrom I.O."/>
            <person name="Guillou S."/>
            <person name="Cros-Aarteil S."/>
            <person name="Calhoun S."/>
            <person name="Haridas S."/>
            <person name="Kuo A."/>
            <person name="Mondo S."/>
            <person name="Pangilinan J."/>
            <person name="Riley R."/>
            <person name="LaButti K."/>
            <person name="Andreopoulos B."/>
            <person name="Lipzen A."/>
            <person name="Chen C."/>
            <person name="Yan M."/>
            <person name="Daum C."/>
            <person name="Ng V."/>
            <person name="Clum A."/>
            <person name="Steindorff A."/>
            <person name="Ohm R.A."/>
            <person name="Martin F."/>
            <person name="Silar P."/>
            <person name="Natvig D.O."/>
            <person name="Lalanne C."/>
            <person name="Gautier V."/>
            <person name="Ament-Velasquez S.L."/>
            <person name="Kruys A."/>
            <person name="Hutchinson M.I."/>
            <person name="Powell A.J."/>
            <person name="Barry K."/>
            <person name="Miller A.N."/>
            <person name="Grigoriev I.V."/>
            <person name="Debuchy R."/>
            <person name="Gladieux P."/>
            <person name="Hiltunen Thoren M."/>
            <person name="Johannesson H."/>
        </authorList>
    </citation>
    <scope>NUCLEOTIDE SEQUENCE</scope>
    <source>
        <strain evidence="1">CBS 103.79</strain>
    </source>
</reference>
<dbReference type="EMBL" id="MU855414">
    <property type="protein sequence ID" value="KAK3904102.1"/>
    <property type="molecule type" value="Genomic_DNA"/>
</dbReference>
<organism evidence="1 2">
    <name type="scientific">Staphylotrichum tortipilum</name>
    <dbReference type="NCBI Taxonomy" id="2831512"/>
    <lineage>
        <taxon>Eukaryota</taxon>
        <taxon>Fungi</taxon>
        <taxon>Dikarya</taxon>
        <taxon>Ascomycota</taxon>
        <taxon>Pezizomycotina</taxon>
        <taxon>Sordariomycetes</taxon>
        <taxon>Sordariomycetidae</taxon>
        <taxon>Sordariales</taxon>
        <taxon>Chaetomiaceae</taxon>
        <taxon>Staphylotrichum</taxon>
    </lineage>
</organism>
<dbReference type="AlphaFoldDB" id="A0AAN6MND2"/>
<accession>A0AAN6MND2</accession>
<evidence type="ECO:0000313" key="2">
    <source>
        <dbReference type="Proteomes" id="UP001303889"/>
    </source>
</evidence>
<comment type="caution">
    <text evidence="1">The sequence shown here is derived from an EMBL/GenBank/DDBJ whole genome shotgun (WGS) entry which is preliminary data.</text>
</comment>
<sequence>MAQDPLDAALLLGKQSGSTARGVTANDMQTKILNTIVEAWTRQEKHSRALHAELGRIKDELQAVKKECQA</sequence>
<dbReference type="Proteomes" id="UP001303889">
    <property type="component" value="Unassembled WGS sequence"/>
</dbReference>
<protein>
    <submittedName>
        <fullName evidence="1">Uncharacterized protein</fullName>
    </submittedName>
</protein>
<name>A0AAN6MND2_9PEZI</name>